<feature type="coiled-coil region" evidence="1">
    <location>
        <begin position="48"/>
        <end position="75"/>
    </location>
</feature>
<dbReference type="AlphaFoldDB" id="A0A8S1QHY6"/>
<accession>A0A8S1QHY6</accession>
<comment type="caution">
    <text evidence="3">The sequence shown here is derived from an EMBL/GenBank/DDBJ whole genome shotgun (WGS) entry which is preliminary data.</text>
</comment>
<proteinExistence type="predicted"/>
<keyword evidence="1" id="KW-0175">Coiled coil</keyword>
<organism evidence="3 4">
    <name type="scientific">Paramecium sonneborni</name>
    <dbReference type="NCBI Taxonomy" id="65129"/>
    <lineage>
        <taxon>Eukaryota</taxon>
        <taxon>Sar</taxon>
        <taxon>Alveolata</taxon>
        <taxon>Ciliophora</taxon>
        <taxon>Intramacronucleata</taxon>
        <taxon>Oligohymenophorea</taxon>
        <taxon>Peniculida</taxon>
        <taxon>Parameciidae</taxon>
        <taxon>Paramecium</taxon>
    </lineage>
</organism>
<dbReference type="Proteomes" id="UP000692954">
    <property type="component" value="Unassembled WGS sequence"/>
</dbReference>
<evidence type="ECO:0000313" key="4">
    <source>
        <dbReference type="Proteomes" id="UP000692954"/>
    </source>
</evidence>
<reference evidence="3" key="1">
    <citation type="submission" date="2021-01" db="EMBL/GenBank/DDBJ databases">
        <authorList>
            <consortium name="Genoscope - CEA"/>
            <person name="William W."/>
        </authorList>
    </citation>
    <scope>NUCLEOTIDE SEQUENCE</scope>
</reference>
<dbReference type="OrthoDB" id="308033at2759"/>
<dbReference type="Pfam" id="PF07534">
    <property type="entry name" value="TLD"/>
    <property type="match status" value="1"/>
</dbReference>
<dbReference type="InterPro" id="IPR006571">
    <property type="entry name" value="TLDc_dom"/>
</dbReference>
<gene>
    <name evidence="3" type="ORF">PSON_ATCC_30995.1.T1050013</name>
</gene>
<dbReference type="PROSITE" id="PS51886">
    <property type="entry name" value="TLDC"/>
    <property type="match status" value="1"/>
</dbReference>
<protein>
    <recommendedName>
        <fullName evidence="2">TLDc domain-containing protein</fullName>
    </recommendedName>
</protein>
<name>A0A8S1QHY6_9CILI</name>
<feature type="domain" description="TLDc" evidence="2">
    <location>
        <begin position="89"/>
        <end position="259"/>
    </location>
</feature>
<keyword evidence="4" id="KW-1185">Reference proteome</keyword>
<evidence type="ECO:0000313" key="3">
    <source>
        <dbReference type="EMBL" id="CAD8114075.1"/>
    </source>
</evidence>
<evidence type="ECO:0000259" key="2">
    <source>
        <dbReference type="PROSITE" id="PS51886"/>
    </source>
</evidence>
<dbReference type="EMBL" id="CAJJDN010000105">
    <property type="protein sequence ID" value="CAD8114075.1"/>
    <property type="molecule type" value="Genomic_DNA"/>
</dbReference>
<dbReference type="PANTHER" id="PTHR23354">
    <property type="entry name" value="NUCLEOLAR PROTEIN 7/ESTROGEN RECEPTOR COACTIVATOR-RELATED"/>
    <property type="match status" value="1"/>
</dbReference>
<dbReference type="PANTHER" id="PTHR23354:SF122">
    <property type="entry name" value="GTPASE-ACTIVATING PROTEIN SKYWALKER"/>
    <property type="match status" value="1"/>
</dbReference>
<evidence type="ECO:0000256" key="1">
    <source>
        <dbReference type="SAM" id="Coils"/>
    </source>
</evidence>
<sequence>MKVDEIEKKLTQIEQEKSQILIEDKENKQKISDLEVEIQEQYKSFISSQKEYQDIDQALIKKNNLEEQMSELKQVYSIITTSWQQGESKLLQSEFAQKIFKFIQEKTKREIKNKYLIYSSAESGLNRKTFWDSVDKKCNLLMIFKSTSQYIFGGFSPCQWIQSSRQYQADESLSSFLFSQTQDQIYPLLSSNFSSAIMNDDSYISFGYQDIKISYDFQNGSSLLGGTYQCNQYKINNYQNHLFGQATPNIKECEILMITFKNK</sequence>